<evidence type="ECO:0000313" key="1">
    <source>
        <dbReference type="EMBL" id="EME46426.1"/>
    </source>
</evidence>
<sequence>MTNTLVGDVYQKIIEEVVQASSNDFEESGVMGSTLQELQQVRAQHFVVVDKGGAHRRRQRQYEVPTVDQHTLQKESKATAIHFVLHTLPDRRS</sequence>
<dbReference type="HOGENOM" id="CLU_2399655_0_0_1"/>
<dbReference type="EMBL" id="KB446537">
    <property type="protein sequence ID" value="EME46426.1"/>
    <property type="molecule type" value="Genomic_DNA"/>
</dbReference>
<keyword evidence="2" id="KW-1185">Reference proteome</keyword>
<evidence type="ECO:0000313" key="2">
    <source>
        <dbReference type="Proteomes" id="UP000016933"/>
    </source>
</evidence>
<reference evidence="1 2" key="2">
    <citation type="journal article" date="2012" name="PLoS Pathog.">
        <title>Diverse lifestyles and strategies of plant pathogenesis encoded in the genomes of eighteen Dothideomycetes fungi.</title>
        <authorList>
            <person name="Ohm R.A."/>
            <person name="Feau N."/>
            <person name="Henrissat B."/>
            <person name="Schoch C.L."/>
            <person name="Horwitz B.A."/>
            <person name="Barry K.W."/>
            <person name="Condon B.J."/>
            <person name="Copeland A.C."/>
            <person name="Dhillon B."/>
            <person name="Glaser F."/>
            <person name="Hesse C.N."/>
            <person name="Kosti I."/>
            <person name="LaButti K."/>
            <person name="Lindquist E.A."/>
            <person name="Lucas S."/>
            <person name="Salamov A.A."/>
            <person name="Bradshaw R.E."/>
            <person name="Ciuffetti L."/>
            <person name="Hamelin R.C."/>
            <person name="Kema G.H.J."/>
            <person name="Lawrence C."/>
            <person name="Scott J.A."/>
            <person name="Spatafora J.W."/>
            <person name="Turgeon B.G."/>
            <person name="de Wit P.J.G.M."/>
            <person name="Zhong S."/>
            <person name="Goodwin S.B."/>
            <person name="Grigoriev I.V."/>
        </authorList>
    </citation>
    <scope>NUCLEOTIDE SEQUENCE [LARGE SCALE GENOMIC DNA]</scope>
    <source>
        <strain evidence="2">NZE10 / CBS 128990</strain>
    </source>
</reference>
<dbReference type="InterPro" id="IPR004855">
    <property type="entry name" value="TFIIA_asu/bsu"/>
</dbReference>
<proteinExistence type="predicted"/>
<dbReference type="AlphaFoldDB" id="N1PSJ7"/>
<dbReference type="Gene3D" id="1.10.287.100">
    <property type="match status" value="1"/>
</dbReference>
<dbReference type="SUPFAM" id="SSF47396">
    <property type="entry name" value="Transcription factor IIA (TFIIA), alpha-helical domain"/>
    <property type="match status" value="1"/>
</dbReference>
<name>N1PSJ7_DOTSN</name>
<gene>
    <name evidence="1" type="ORF">DOTSEDRAFT_70433</name>
</gene>
<reference evidence="2" key="1">
    <citation type="journal article" date="2012" name="PLoS Genet.">
        <title>The genomes of the fungal plant pathogens Cladosporium fulvum and Dothistroma septosporum reveal adaptation to different hosts and lifestyles but also signatures of common ancestry.</title>
        <authorList>
            <person name="de Wit P.J.G.M."/>
            <person name="van der Burgt A."/>
            <person name="Oekmen B."/>
            <person name="Stergiopoulos I."/>
            <person name="Abd-Elsalam K.A."/>
            <person name="Aerts A.L."/>
            <person name="Bahkali A.H."/>
            <person name="Beenen H.G."/>
            <person name="Chettri P."/>
            <person name="Cox M.P."/>
            <person name="Datema E."/>
            <person name="de Vries R.P."/>
            <person name="Dhillon B."/>
            <person name="Ganley A.R."/>
            <person name="Griffiths S.A."/>
            <person name="Guo Y."/>
            <person name="Hamelin R.C."/>
            <person name="Henrissat B."/>
            <person name="Kabir M.S."/>
            <person name="Jashni M.K."/>
            <person name="Kema G."/>
            <person name="Klaubauf S."/>
            <person name="Lapidus A."/>
            <person name="Levasseur A."/>
            <person name="Lindquist E."/>
            <person name="Mehrabi R."/>
            <person name="Ohm R.A."/>
            <person name="Owen T.J."/>
            <person name="Salamov A."/>
            <person name="Schwelm A."/>
            <person name="Schijlen E."/>
            <person name="Sun H."/>
            <person name="van den Burg H.A."/>
            <person name="van Ham R.C.H.J."/>
            <person name="Zhang S."/>
            <person name="Goodwin S.B."/>
            <person name="Grigoriev I.V."/>
            <person name="Collemare J."/>
            <person name="Bradshaw R.E."/>
        </authorList>
    </citation>
    <scope>NUCLEOTIDE SEQUENCE [LARGE SCALE GENOMIC DNA]</scope>
    <source>
        <strain evidence="2">NZE10 / CBS 128990</strain>
    </source>
</reference>
<accession>N1PSJ7</accession>
<organism evidence="1 2">
    <name type="scientific">Dothistroma septosporum (strain NZE10 / CBS 128990)</name>
    <name type="common">Red band needle blight fungus</name>
    <name type="synonym">Mycosphaerella pini</name>
    <dbReference type="NCBI Taxonomy" id="675120"/>
    <lineage>
        <taxon>Eukaryota</taxon>
        <taxon>Fungi</taxon>
        <taxon>Dikarya</taxon>
        <taxon>Ascomycota</taxon>
        <taxon>Pezizomycotina</taxon>
        <taxon>Dothideomycetes</taxon>
        <taxon>Dothideomycetidae</taxon>
        <taxon>Mycosphaerellales</taxon>
        <taxon>Mycosphaerellaceae</taxon>
        <taxon>Dothistroma</taxon>
    </lineage>
</organism>
<dbReference type="OrthoDB" id="6275927at2759"/>
<dbReference type="GO" id="GO:0006367">
    <property type="term" value="P:transcription initiation at RNA polymerase II promoter"/>
    <property type="evidence" value="ECO:0007669"/>
    <property type="project" value="InterPro"/>
</dbReference>
<dbReference type="Proteomes" id="UP000016933">
    <property type="component" value="Unassembled WGS sequence"/>
</dbReference>
<dbReference type="GO" id="GO:0005672">
    <property type="term" value="C:transcription factor TFIIA complex"/>
    <property type="evidence" value="ECO:0007669"/>
    <property type="project" value="InterPro"/>
</dbReference>
<dbReference type="Pfam" id="PF03153">
    <property type="entry name" value="TFIIA"/>
    <property type="match status" value="1"/>
</dbReference>
<protein>
    <submittedName>
        <fullName evidence="1">Uncharacterized protein</fullName>
    </submittedName>
</protein>